<protein>
    <submittedName>
        <fullName evidence="3">MarR family transcriptional regulator</fullName>
    </submittedName>
</protein>
<evidence type="ECO:0000259" key="2">
    <source>
        <dbReference type="PROSITE" id="PS50995"/>
    </source>
</evidence>
<sequence length="177" mass="20086">MTPDQGLHEEFSSASLHSLRRIIRALDVHSRKLYRECNITSPQIHCLHNLTQKGTQTLSSLARELHLSLSTVNGIIDRLESRGMVLRTRSTEDQRKVMIAITDEGRALLLTVPELMKDLYTQAFGKLEKEDQKTLAHLLGRLANHFDPHNEPQGHNTEIIQPTHDVISSPGTDYQLH</sequence>
<dbReference type="SUPFAM" id="SSF46785">
    <property type="entry name" value="Winged helix' DNA-binding domain"/>
    <property type="match status" value="1"/>
</dbReference>
<dbReference type="Pfam" id="PF01047">
    <property type="entry name" value="MarR"/>
    <property type="match status" value="1"/>
</dbReference>
<dbReference type="Proteomes" id="UP000886335">
    <property type="component" value="Unassembled WGS sequence"/>
</dbReference>
<dbReference type="AlphaFoldDB" id="A0A831WVJ6"/>
<feature type="region of interest" description="Disordered" evidence="1">
    <location>
        <begin position="148"/>
        <end position="177"/>
    </location>
</feature>
<dbReference type="InterPro" id="IPR000835">
    <property type="entry name" value="HTH_MarR-typ"/>
</dbReference>
<dbReference type="PRINTS" id="PR00598">
    <property type="entry name" value="HTHMARR"/>
</dbReference>
<organism evidence="3">
    <name type="scientific">Prosthecochloris aestuarii</name>
    <dbReference type="NCBI Taxonomy" id="1102"/>
    <lineage>
        <taxon>Bacteria</taxon>
        <taxon>Pseudomonadati</taxon>
        <taxon>Chlorobiota</taxon>
        <taxon>Chlorobiia</taxon>
        <taxon>Chlorobiales</taxon>
        <taxon>Chlorobiaceae</taxon>
        <taxon>Prosthecochloris</taxon>
    </lineage>
</organism>
<dbReference type="PANTHER" id="PTHR33164:SF89">
    <property type="entry name" value="MARR FAMILY REGULATORY PROTEIN"/>
    <property type="match status" value="1"/>
</dbReference>
<comment type="caution">
    <text evidence="3">The sequence shown here is derived from an EMBL/GenBank/DDBJ whole genome shotgun (WGS) entry which is preliminary data.</text>
</comment>
<dbReference type="PANTHER" id="PTHR33164">
    <property type="entry name" value="TRANSCRIPTIONAL REGULATOR, MARR FAMILY"/>
    <property type="match status" value="1"/>
</dbReference>
<accession>A0A831WVJ6</accession>
<dbReference type="SMART" id="SM00347">
    <property type="entry name" value="HTH_MARR"/>
    <property type="match status" value="1"/>
</dbReference>
<proteinExistence type="predicted"/>
<dbReference type="PROSITE" id="PS50995">
    <property type="entry name" value="HTH_MARR_2"/>
    <property type="match status" value="1"/>
</dbReference>
<dbReference type="EMBL" id="DSBW01000136">
    <property type="protein sequence ID" value="HED31224.1"/>
    <property type="molecule type" value="Genomic_DNA"/>
</dbReference>
<feature type="domain" description="HTH marR-type" evidence="2">
    <location>
        <begin position="12"/>
        <end position="144"/>
    </location>
</feature>
<name>A0A831WVJ6_PROAE</name>
<gene>
    <name evidence="3" type="ORF">ENN50_06010</name>
</gene>
<evidence type="ECO:0000256" key="1">
    <source>
        <dbReference type="SAM" id="MobiDB-lite"/>
    </source>
</evidence>
<dbReference type="GO" id="GO:0006950">
    <property type="term" value="P:response to stress"/>
    <property type="evidence" value="ECO:0007669"/>
    <property type="project" value="TreeGrafter"/>
</dbReference>
<dbReference type="InterPro" id="IPR036390">
    <property type="entry name" value="WH_DNA-bd_sf"/>
</dbReference>
<dbReference type="GO" id="GO:0003700">
    <property type="term" value="F:DNA-binding transcription factor activity"/>
    <property type="evidence" value="ECO:0007669"/>
    <property type="project" value="InterPro"/>
</dbReference>
<dbReference type="Gene3D" id="1.10.10.10">
    <property type="entry name" value="Winged helix-like DNA-binding domain superfamily/Winged helix DNA-binding domain"/>
    <property type="match status" value="1"/>
</dbReference>
<dbReference type="InterPro" id="IPR036388">
    <property type="entry name" value="WH-like_DNA-bd_sf"/>
</dbReference>
<evidence type="ECO:0000313" key="3">
    <source>
        <dbReference type="EMBL" id="HED31224.1"/>
    </source>
</evidence>
<reference evidence="3" key="1">
    <citation type="journal article" date="2020" name="mSystems">
        <title>Genome- and Community-Level Interaction Insights into Carbon Utilization and Element Cycling Functions of Hydrothermarchaeota in Hydrothermal Sediment.</title>
        <authorList>
            <person name="Zhou Z."/>
            <person name="Liu Y."/>
            <person name="Xu W."/>
            <person name="Pan J."/>
            <person name="Luo Z.H."/>
            <person name="Li M."/>
        </authorList>
    </citation>
    <scope>NUCLEOTIDE SEQUENCE [LARGE SCALE GENOMIC DNA]</scope>
    <source>
        <strain evidence="3">SpSt-1181</strain>
    </source>
</reference>
<dbReference type="InterPro" id="IPR039422">
    <property type="entry name" value="MarR/SlyA-like"/>
</dbReference>